<dbReference type="InterPro" id="IPR050309">
    <property type="entry name" value="Type-B_Carboxylest/Lipase"/>
</dbReference>
<evidence type="ECO:0000259" key="2">
    <source>
        <dbReference type="Pfam" id="PF00135"/>
    </source>
</evidence>
<comment type="caution">
    <text evidence="3">The sequence shown here is derived from an EMBL/GenBank/DDBJ whole genome shotgun (WGS) entry which is preliminary data.</text>
</comment>
<evidence type="ECO:0000313" key="3">
    <source>
        <dbReference type="EMBL" id="ROT73663.1"/>
    </source>
</evidence>
<accession>A0A423TAZ0</accession>
<protein>
    <submittedName>
        <fullName evidence="3">JHE-like carboxylesterase 2</fullName>
    </submittedName>
</protein>
<reference evidence="3 4" key="2">
    <citation type="submission" date="2019-01" db="EMBL/GenBank/DDBJ databases">
        <title>The decoding of complex shrimp genome reveals the adaptation for benthos swimmer, frequently molting mechanism and breeding impact on genome.</title>
        <authorList>
            <person name="Sun Y."/>
            <person name="Gao Y."/>
            <person name="Yu Y."/>
        </authorList>
    </citation>
    <scope>NUCLEOTIDE SEQUENCE [LARGE SCALE GENOMIC DNA]</scope>
    <source>
        <tissue evidence="3">Muscle</tissue>
    </source>
</reference>
<organism evidence="3 4">
    <name type="scientific">Penaeus vannamei</name>
    <name type="common">Whiteleg shrimp</name>
    <name type="synonym">Litopenaeus vannamei</name>
    <dbReference type="NCBI Taxonomy" id="6689"/>
    <lineage>
        <taxon>Eukaryota</taxon>
        <taxon>Metazoa</taxon>
        <taxon>Ecdysozoa</taxon>
        <taxon>Arthropoda</taxon>
        <taxon>Crustacea</taxon>
        <taxon>Multicrustacea</taxon>
        <taxon>Malacostraca</taxon>
        <taxon>Eumalacostraca</taxon>
        <taxon>Eucarida</taxon>
        <taxon>Decapoda</taxon>
        <taxon>Dendrobranchiata</taxon>
        <taxon>Penaeoidea</taxon>
        <taxon>Penaeidae</taxon>
        <taxon>Penaeus</taxon>
    </lineage>
</organism>
<dbReference type="InterPro" id="IPR029058">
    <property type="entry name" value="AB_hydrolase_fold"/>
</dbReference>
<dbReference type="OrthoDB" id="6846267at2759"/>
<keyword evidence="1" id="KW-0325">Glycoprotein</keyword>
<dbReference type="SUPFAM" id="SSF53474">
    <property type="entry name" value="alpha/beta-Hydrolases"/>
    <property type="match status" value="1"/>
</dbReference>
<evidence type="ECO:0000256" key="1">
    <source>
        <dbReference type="ARBA" id="ARBA00023180"/>
    </source>
</evidence>
<reference evidence="3 4" key="1">
    <citation type="submission" date="2018-04" db="EMBL/GenBank/DDBJ databases">
        <authorList>
            <person name="Zhang X."/>
            <person name="Yuan J."/>
            <person name="Li F."/>
            <person name="Xiang J."/>
        </authorList>
    </citation>
    <scope>NUCLEOTIDE SEQUENCE [LARGE SCALE GENOMIC DNA]</scope>
    <source>
        <tissue evidence="3">Muscle</tissue>
    </source>
</reference>
<keyword evidence="4" id="KW-1185">Reference proteome</keyword>
<gene>
    <name evidence="3" type="ORF">C7M84_007897</name>
</gene>
<dbReference type="PANTHER" id="PTHR11559">
    <property type="entry name" value="CARBOXYLESTERASE"/>
    <property type="match status" value="1"/>
</dbReference>
<dbReference type="Pfam" id="PF00135">
    <property type="entry name" value="COesterase"/>
    <property type="match status" value="1"/>
</dbReference>
<feature type="domain" description="Carboxylesterase type B" evidence="2">
    <location>
        <begin position="6"/>
        <end position="114"/>
    </location>
</feature>
<dbReference type="InterPro" id="IPR002018">
    <property type="entry name" value="CarbesteraseB"/>
</dbReference>
<dbReference type="Proteomes" id="UP000283509">
    <property type="component" value="Unassembled WGS sequence"/>
</dbReference>
<dbReference type="Gene3D" id="3.40.50.1820">
    <property type="entry name" value="alpha/beta hydrolase"/>
    <property type="match status" value="1"/>
</dbReference>
<proteinExistence type="predicted"/>
<dbReference type="AlphaFoldDB" id="A0A423TAZ0"/>
<dbReference type="EMBL" id="QCYY01002008">
    <property type="protein sequence ID" value="ROT73663.1"/>
    <property type="molecule type" value="Genomic_DNA"/>
</dbReference>
<name>A0A423TAZ0_PENVA</name>
<evidence type="ECO:0000313" key="4">
    <source>
        <dbReference type="Proteomes" id="UP000283509"/>
    </source>
</evidence>
<sequence>MAFQPNRTDLPVMVWLPQGGFISDATPLFQPEFLLAKDVVLVVLQHRLGVLGFLSTEDAELPGNLGLKDQAMALRWVQDNIRDLGGDPDKVTIFGQNAGGAAVHYHMLSPMSSGKSVSPGQRRNLSPKRLLPSLISFLSRRRPLPASHHAVGGGAVSLGPEDHRQVAFGFGRWWAVRARGRRNSTALVDCLRDVPSSS</sequence>